<keyword evidence="3" id="KW-1185">Reference proteome</keyword>
<keyword evidence="1" id="KW-1277">Toxin-antitoxin system</keyword>
<dbReference type="InterPro" id="IPR035093">
    <property type="entry name" value="RelE/ParE_toxin_dom_sf"/>
</dbReference>
<dbReference type="EMBL" id="QJRY01000001">
    <property type="protein sequence ID" value="PYB77074.1"/>
    <property type="molecule type" value="Genomic_DNA"/>
</dbReference>
<sequence>MSYQIKYTQDVLDDLDRLYTYLVQYDLALAERAYVAVQLAISSLERLPLIHRMAKGGDPMMREMVVAFGTTGYVVLYRIVSDDLLTVAAIRHQREDDYR</sequence>
<reference evidence="2 3" key="1">
    <citation type="submission" date="2018-06" db="EMBL/GenBank/DDBJ databases">
        <title>Rhizobium wuzhouense sp. nov., isolated from roots of Oryza officinalis.</title>
        <authorList>
            <person name="Yuan T."/>
        </authorList>
    </citation>
    <scope>NUCLEOTIDE SEQUENCE [LARGE SCALE GENOMIC DNA]</scope>
    <source>
        <strain evidence="2 3">W44</strain>
    </source>
</reference>
<protein>
    <submittedName>
        <fullName evidence="2">Plasmid stabilization protein</fullName>
    </submittedName>
</protein>
<evidence type="ECO:0000313" key="2">
    <source>
        <dbReference type="EMBL" id="PYB77074.1"/>
    </source>
</evidence>
<dbReference type="Gene3D" id="3.30.2310.20">
    <property type="entry name" value="RelE-like"/>
    <property type="match status" value="1"/>
</dbReference>
<organism evidence="2 3">
    <name type="scientific">Rhizobium wuzhouense</name>
    <dbReference type="NCBI Taxonomy" id="1986026"/>
    <lineage>
        <taxon>Bacteria</taxon>
        <taxon>Pseudomonadati</taxon>
        <taxon>Pseudomonadota</taxon>
        <taxon>Alphaproteobacteria</taxon>
        <taxon>Hyphomicrobiales</taxon>
        <taxon>Rhizobiaceae</taxon>
        <taxon>Rhizobium/Agrobacterium group</taxon>
        <taxon>Rhizobium</taxon>
    </lineage>
</organism>
<evidence type="ECO:0000256" key="1">
    <source>
        <dbReference type="ARBA" id="ARBA00022649"/>
    </source>
</evidence>
<proteinExistence type="predicted"/>
<dbReference type="Proteomes" id="UP000247536">
    <property type="component" value="Unassembled WGS sequence"/>
</dbReference>
<accession>A0ABX5NXM5</accession>
<comment type="caution">
    <text evidence="2">The sequence shown here is derived from an EMBL/GenBank/DDBJ whole genome shotgun (WGS) entry which is preliminary data.</text>
</comment>
<dbReference type="InterPro" id="IPR007712">
    <property type="entry name" value="RelE/ParE_toxin"/>
</dbReference>
<gene>
    <name evidence="2" type="ORF">DMY87_01430</name>
</gene>
<name>A0ABX5NXM5_9HYPH</name>
<dbReference type="RefSeq" id="WP_110789507.1">
    <property type="nucleotide sequence ID" value="NZ_QJRY01000001.1"/>
</dbReference>
<evidence type="ECO:0000313" key="3">
    <source>
        <dbReference type="Proteomes" id="UP000247536"/>
    </source>
</evidence>
<dbReference type="Pfam" id="PF05016">
    <property type="entry name" value="ParE_toxin"/>
    <property type="match status" value="1"/>
</dbReference>